<protein>
    <submittedName>
        <fullName evidence="5">Corrinoid protein</fullName>
    </submittedName>
</protein>
<dbReference type="InterPro" id="IPR050554">
    <property type="entry name" value="Met_Synthase/Corrinoid"/>
</dbReference>
<evidence type="ECO:0000259" key="3">
    <source>
        <dbReference type="PROSITE" id="PS51332"/>
    </source>
</evidence>
<dbReference type="SMART" id="SM01018">
    <property type="entry name" value="B12-binding_2"/>
    <property type="match status" value="1"/>
</dbReference>
<evidence type="ECO:0000256" key="2">
    <source>
        <dbReference type="ARBA" id="ARBA00023285"/>
    </source>
</evidence>
<dbReference type="SUPFAM" id="SSF52242">
    <property type="entry name" value="Cobalamin (vitamin B12)-binding domain"/>
    <property type="match status" value="1"/>
</dbReference>
<keyword evidence="2" id="KW-0170">Cobalt</keyword>
<dbReference type="SUPFAM" id="SSF47644">
    <property type="entry name" value="Methionine synthase domain"/>
    <property type="match status" value="1"/>
</dbReference>
<comment type="caution">
    <text evidence="5">The sequence shown here is derived from an EMBL/GenBank/DDBJ whole genome shotgun (WGS) entry which is preliminary data.</text>
</comment>
<dbReference type="EMBL" id="JANPWE010000002">
    <property type="protein sequence ID" value="MCR6545036.1"/>
    <property type="molecule type" value="Genomic_DNA"/>
</dbReference>
<evidence type="ECO:0000313" key="6">
    <source>
        <dbReference type="Proteomes" id="UP001524944"/>
    </source>
</evidence>
<proteinExistence type="predicted"/>
<keyword evidence="6" id="KW-1185">Reference proteome</keyword>
<dbReference type="InterPro" id="IPR006158">
    <property type="entry name" value="Cobalamin-bd"/>
</dbReference>
<dbReference type="CDD" id="cd02070">
    <property type="entry name" value="corrinoid_protein_B12-BD"/>
    <property type="match status" value="1"/>
</dbReference>
<dbReference type="Proteomes" id="UP001524944">
    <property type="component" value="Unassembled WGS sequence"/>
</dbReference>
<name>A0ABT1Y5S5_9FIRM</name>
<accession>A0ABT1Y5S5</accession>
<organism evidence="5 6">
    <name type="scientific">Dehalobacterium formicoaceticum</name>
    <dbReference type="NCBI Taxonomy" id="51515"/>
    <lineage>
        <taxon>Bacteria</taxon>
        <taxon>Bacillati</taxon>
        <taxon>Bacillota</taxon>
        <taxon>Clostridia</taxon>
        <taxon>Eubacteriales</taxon>
        <taxon>Peptococcaceae</taxon>
        <taxon>Dehalobacterium</taxon>
    </lineage>
</organism>
<dbReference type="InterPro" id="IPR036594">
    <property type="entry name" value="Meth_synthase_dom"/>
</dbReference>
<dbReference type="RefSeq" id="WP_089608721.1">
    <property type="nucleotide sequence ID" value="NZ_CP022121.1"/>
</dbReference>
<dbReference type="Pfam" id="PF02607">
    <property type="entry name" value="B12-binding_2"/>
    <property type="match status" value="1"/>
</dbReference>
<dbReference type="PROSITE" id="PS51337">
    <property type="entry name" value="B12_BINDING_NTER"/>
    <property type="match status" value="1"/>
</dbReference>
<sequence>MSYEYALIQEALLEGKANVVRDLTKDALSKGIEPMTVLEKGLLPGMRIISEKFKNNQVYISDVLIVSRAMHAGLHVLKPILSEAQQSLKGRVVIGTVAGDLHDIGKNLVVMMMRGAGLDVIDLGVDVQPEDYVQAVVEYHPDVLAMSAMLTTTMGVIPETIQELEQKKLRDRIKIVVGGGPTTKDFADKVKADGYAAEATEVADLMERILSDH</sequence>
<dbReference type="Pfam" id="PF02310">
    <property type="entry name" value="B12-binding"/>
    <property type="match status" value="1"/>
</dbReference>
<evidence type="ECO:0000259" key="4">
    <source>
        <dbReference type="PROSITE" id="PS51337"/>
    </source>
</evidence>
<dbReference type="InterPro" id="IPR003759">
    <property type="entry name" value="Cbl-bd_cap"/>
</dbReference>
<dbReference type="Gene3D" id="3.40.50.280">
    <property type="entry name" value="Cobalamin-binding domain"/>
    <property type="match status" value="1"/>
</dbReference>
<dbReference type="PANTHER" id="PTHR45833:SF1">
    <property type="entry name" value="METHIONINE SYNTHASE"/>
    <property type="match status" value="1"/>
</dbReference>
<keyword evidence="1" id="KW-0479">Metal-binding</keyword>
<gene>
    <name evidence="5" type="ORF">NVS47_05830</name>
</gene>
<dbReference type="PROSITE" id="PS51332">
    <property type="entry name" value="B12_BINDING"/>
    <property type="match status" value="1"/>
</dbReference>
<dbReference type="PANTHER" id="PTHR45833">
    <property type="entry name" value="METHIONINE SYNTHASE"/>
    <property type="match status" value="1"/>
</dbReference>
<feature type="domain" description="B12-binding" evidence="3">
    <location>
        <begin position="89"/>
        <end position="213"/>
    </location>
</feature>
<dbReference type="Gene3D" id="1.10.1240.10">
    <property type="entry name" value="Methionine synthase domain"/>
    <property type="match status" value="1"/>
</dbReference>
<dbReference type="InterPro" id="IPR036724">
    <property type="entry name" value="Cobalamin-bd_sf"/>
</dbReference>
<evidence type="ECO:0000313" key="5">
    <source>
        <dbReference type="EMBL" id="MCR6545036.1"/>
    </source>
</evidence>
<reference evidence="5 6" key="1">
    <citation type="submission" date="2022-08" db="EMBL/GenBank/DDBJ databases">
        <title>Proteogenomics of the novel Dehalobacterium formicoaceticum strain EZ94 highlights a key role of methyltransferases during anaerobic dichloromethane degradation.</title>
        <authorList>
            <person name="Wasmund K."/>
        </authorList>
    </citation>
    <scope>NUCLEOTIDE SEQUENCE [LARGE SCALE GENOMIC DNA]</scope>
    <source>
        <strain evidence="5 6">EZ94</strain>
    </source>
</reference>
<feature type="domain" description="B12-binding N-terminal" evidence="4">
    <location>
        <begin position="1"/>
        <end position="89"/>
    </location>
</feature>
<evidence type="ECO:0000256" key="1">
    <source>
        <dbReference type="ARBA" id="ARBA00022723"/>
    </source>
</evidence>